<dbReference type="GO" id="GO:0005840">
    <property type="term" value="C:ribosome"/>
    <property type="evidence" value="ECO:0007669"/>
    <property type="project" value="UniProtKB-KW"/>
</dbReference>
<keyword evidence="2" id="KW-0689">Ribosomal protein</keyword>
<dbReference type="GO" id="GO:0003735">
    <property type="term" value="F:structural constituent of ribosome"/>
    <property type="evidence" value="ECO:0007669"/>
    <property type="project" value="InterPro"/>
</dbReference>
<sequence length="278" mass="30593">MAAPTATSMLSALLQFPLAPFSGKSSAPSAVQMVPRRAPTAVLASKGYNVQIVVDEGEGEDSIFRRFRREVMKAGLLQEIKRRRRHENAKDIKIRKAREAGRRNRRRRMMDDRRFPEDEGDSEAVRTRRDEDNDNWEVSDSGERKTHVYVHLCHRPHHTNVDCDIVMAVMAPSARVSLLLAAVLACALLATRHATAADAPAPAPGGFGCNPLKDKTCKPGDPKAPENQEEEGGFGARFPGLPTLPIPGIGKIDRDGDGDTDEDDELPSFDTHMTILGH</sequence>
<dbReference type="GO" id="GO:0006412">
    <property type="term" value="P:translation"/>
    <property type="evidence" value="ECO:0007669"/>
    <property type="project" value="InterPro"/>
</dbReference>
<accession>A0AAD8QN67</accession>
<proteinExistence type="inferred from homology"/>
<evidence type="ECO:0000256" key="1">
    <source>
        <dbReference type="ARBA" id="ARBA00006640"/>
    </source>
</evidence>
<keyword evidence="3" id="KW-0687">Ribonucleoprotein</keyword>
<feature type="compositionally biased region" description="Low complexity" evidence="4">
    <location>
        <begin position="239"/>
        <end position="250"/>
    </location>
</feature>
<organism evidence="5 6">
    <name type="scientific">Lolium multiflorum</name>
    <name type="common">Italian ryegrass</name>
    <name type="synonym">Lolium perenne subsp. multiflorum</name>
    <dbReference type="NCBI Taxonomy" id="4521"/>
    <lineage>
        <taxon>Eukaryota</taxon>
        <taxon>Viridiplantae</taxon>
        <taxon>Streptophyta</taxon>
        <taxon>Embryophyta</taxon>
        <taxon>Tracheophyta</taxon>
        <taxon>Spermatophyta</taxon>
        <taxon>Magnoliopsida</taxon>
        <taxon>Liliopsida</taxon>
        <taxon>Poales</taxon>
        <taxon>Poaceae</taxon>
        <taxon>BOP clade</taxon>
        <taxon>Pooideae</taxon>
        <taxon>Poodae</taxon>
        <taxon>Poeae</taxon>
        <taxon>Poeae Chloroplast Group 2 (Poeae type)</taxon>
        <taxon>Loliodinae</taxon>
        <taxon>Loliinae</taxon>
        <taxon>Lolium</taxon>
    </lineage>
</organism>
<dbReference type="Pfam" id="PF01165">
    <property type="entry name" value="Ribosomal_S21"/>
    <property type="match status" value="1"/>
</dbReference>
<feature type="region of interest" description="Disordered" evidence="4">
    <location>
        <begin position="87"/>
        <end position="141"/>
    </location>
</feature>
<evidence type="ECO:0000313" key="5">
    <source>
        <dbReference type="EMBL" id="KAK1604184.1"/>
    </source>
</evidence>
<dbReference type="GO" id="GO:1990904">
    <property type="term" value="C:ribonucleoprotein complex"/>
    <property type="evidence" value="ECO:0007669"/>
    <property type="project" value="UniProtKB-KW"/>
</dbReference>
<dbReference type="InterPro" id="IPR038380">
    <property type="entry name" value="Ribosomal_bS21_sf"/>
</dbReference>
<evidence type="ECO:0000313" key="6">
    <source>
        <dbReference type="Proteomes" id="UP001231189"/>
    </source>
</evidence>
<evidence type="ECO:0000256" key="3">
    <source>
        <dbReference type="ARBA" id="ARBA00023274"/>
    </source>
</evidence>
<evidence type="ECO:0000256" key="2">
    <source>
        <dbReference type="ARBA" id="ARBA00022980"/>
    </source>
</evidence>
<protein>
    <submittedName>
        <fullName evidence="5">Uncharacterized protein</fullName>
    </submittedName>
</protein>
<reference evidence="5" key="1">
    <citation type="submission" date="2023-07" db="EMBL/GenBank/DDBJ databases">
        <title>A chromosome-level genome assembly of Lolium multiflorum.</title>
        <authorList>
            <person name="Chen Y."/>
            <person name="Copetti D."/>
            <person name="Kolliker R."/>
            <person name="Studer B."/>
        </authorList>
    </citation>
    <scope>NUCLEOTIDE SEQUENCE</scope>
    <source>
        <strain evidence="5">02402/16</strain>
        <tissue evidence="5">Leaf</tissue>
    </source>
</reference>
<feature type="compositionally biased region" description="Basic and acidic residues" evidence="4">
    <location>
        <begin position="88"/>
        <end position="102"/>
    </location>
</feature>
<dbReference type="AlphaFoldDB" id="A0AAD8QN67"/>
<name>A0AAD8QN67_LOLMU</name>
<gene>
    <name evidence="5" type="ORF">QYE76_027857</name>
</gene>
<feature type="region of interest" description="Disordered" evidence="4">
    <location>
        <begin position="218"/>
        <end position="278"/>
    </location>
</feature>
<feature type="compositionally biased region" description="Acidic residues" evidence="4">
    <location>
        <begin position="258"/>
        <end position="267"/>
    </location>
</feature>
<feature type="compositionally biased region" description="Basic and acidic residues" evidence="4">
    <location>
        <begin position="109"/>
        <end position="131"/>
    </location>
</feature>
<dbReference type="InterPro" id="IPR001911">
    <property type="entry name" value="Ribosomal_bS21"/>
</dbReference>
<dbReference type="NCBIfam" id="TIGR00030">
    <property type="entry name" value="S21p"/>
    <property type="match status" value="1"/>
</dbReference>
<evidence type="ECO:0000256" key="4">
    <source>
        <dbReference type="SAM" id="MobiDB-lite"/>
    </source>
</evidence>
<dbReference type="PANTHER" id="PTHR21109:SF0">
    <property type="entry name" value="SMALL RIBOSOMAL SUBUNIT PROTEIN BS21M"/>
    <property type="match status" value="1"/>
</dbReference>
<comment type="caution">
    <text evidence="5">The sequence shown here is derived from an EMBL/GenBank/DDBJ whole genome shotgun (WGS) entry which is preliminary data.</text>
</comment>
<dbReference type="EMBL" id="JAUUTY010000007">
    <property type="protein sequence ID" value="KAK1604184.1"/>
    <property type="molecule type" value="Genomic_DNA"/>
</dbReference>
<dbReference type="Gene3D" id="1.20.5.1150">
    <property type="entry name" value="Ribosomal protein S8"/>
    <property type="match status" value="1"/>
</dbReference>
<comment type="similarity">
    <text evidence="1">Belongs to the bacterial ribosomal protein bS21 family.</text>
</comment>
<dbReference type="Proteomes" id="UP001231189">
    <property type="component" value="Unassembled WGS sequence"/>
</dbReference>
<keyword evidence="6" id="KW-1185">Reference proteome</keyword>
<dbReference type="PANTHER" id="PTHR21109">
    <property type="entry name" value="MITOCHONDRIAL 28S RIBOSOMAL PROTEIN S21"/>
    <property type="match status" value="1"/>
</dbReference>